<dbReference type="GO" id="GO:0032259">
    <property type="term" value="P:methylation"/>
    <property type="evidence" value="ECO:0007669"/>
    <property type="project" value="UniProtKB-KW"/>
</dbReference>
<dbReference type="KEGG" id="het:BBW65_01925"/>
<evidence type="ECO:0000256" key="1">
    <source>
        <dbReference type="ARBA" id="ARBA00022603"/>
    </source>
</evidence>
<keyword evidence="2" id="KW-0949">S-adenosyl-L-methionine</keyword>
<dbReference type="EMBL" id="CP016503">
    <property type="protein sequence ID" value="ANV97639.1"/>
    <property type="molecule type" value="Genomic_DNA"/>
</dbReference>
<name>A0A1B1U4G7_9HELI</name>
<dbReference type="Pfam" id="PF05175">
    <property type="entry name" value="MTS"/>
    <property type="match status" value="1"/>
</dbReference>
<dbReference type="GO" id="GO:0008170">
    <property type="term" value="F:N-methyltransferase activity"/>
    <property type="evidence" value="ECO:0007669"/>
    <property type="project" value="UniProtKB-ARBA"/>
</dbReference>
<dbReference type="GO" id="GO:0003676">
    <property type="term" value="F:nucleic acid binding"/>
    <property type="evidence" value="ECO:0007669"/>
    <property type="project" value="InterPro"/>
</dbReference>
<dbReference type="SUPFAM" id="SSF53335">
    <property type="entry name" value="S-adenosyl-L-methionine-dependent methyltransferases"/>
    <property type="match status" value="1"/>
</dbReference>
<proteinExistence type="predicted"/>
<accession>A0A1B1U4G7</accession>
<evidence type="ECO:0000313" key="5">
    <source>
        <dbReference type="Proteomes" id="UP000092884"/>
    </source>
</evidence>
<dbReference type="InterPro" id="IPR007848">
    <property type="entry name" value="Small_mtfrase_dom"/>
</dbReference>
<dbReference type="Proteomes" id="UP000092884">
    <property type="component" value="Chromosome"/>
</dbReference>
<dbReference type="CDD" id="cd02440">
    <property type="entry name" value="AdoMet_MTases"/>
    <property type="match status" value="1"/>
</dbReference>
<dbReference type="InterPro" id="IPR029063">
    <property type="entry name" value="SAM-dependent_MTases_sf"/>
</dbReference>
<dbReference type="PANTHER" id="PTHR47739:SF1">
    <property type="entry name" value="TRNA1(VAL) (ADENINE(37)-N6)-METHYLTRANSFERASE"/>
    <property type="match status" value="1"/>
</dbReference>
<keyword evidence="1" id="KW-0489">Methyltransferase</keyword>
<sequence>MDQTLTPTRLYQLSDGYCYNSDSLFLFDFALPFMKAKQTLLDVGCGSGILAKLAQKYGNVVPTLIEKDRSMAFLAQINLPDSQVLCQDFLDFYTEYKFDIIISNPPFYRGDIIPSKNPRINLARNEKSLPIDLFLKQVKRCLKPNGNFFFCYDAREVHRVFFALKNLGFNAQVARFVYPKINQSATLALIYAKIQSKQSLNILPPLITHIGKSQNDYSDEVCEIYKKCNTYSIKVHSADLLTESSR</sequence>
<gene>
    <name evidence="4" type="ORF">BBW65_01925</name>
</gene>
<protein>
    <recommendedName>
        <fullName evidence="3">Methyltransferase small domain-containing protein</fullName>
    </recommendedName>
</protein>
<dbReference type="InterPro" id="IPR002052">
    <property type="entry name" value="DNA_methylase_N6_adenine_CS"/>
</dbReference>
<dbReference type="InterPro" id="IPR050210">
    <property type="entry name" value="tRNA_Adenine-N(6)_MTase"/>
</dbReference>
<dbReference type="AlphaFoldDB" id="A0A1B1U4G7"/>
<dbReference type="STRING" id="222136.BBW65_01925"/>
<dbReference type="PROSITE" id="PS00092">
    <property type="entry name" value="N6_MTASE"/>
    <property type="match status" value="1"/>
</dbReference>
<evidence type="ECO:0000256" key="2">
    <source>
        <dbReference type="ARBA" id="ARBA00022691"/>
    </source>
</evidence>
<dbReference type="PANTHER" id="PTHR47739">
    <property type="entry name" value="TRNA1(VAL) (ADENINE(37)-N6)-METHYLTRANSFERASE"/>
    <property type="match status" value="1"/>
</dbReference>
<feature type="domain" description="Methyltransferase small" evidence="3">
    <location>
        <begin position="36"/>
        <end position="111"/>
    </location>
</feature>
<dbReference type="Gene3D" id="3.40.50.150">
    <property type="entry name" value="Vaccinia Virus protein VP39"/>
    <property type="match status" value="1"/>
</dbReference>
<keyword evidence="1" id="KW-0808">Transferase</keyword>
<keyword evidence="5" id="KW-1185">Reference proteome</keyword>
<organism evidence="4 5">
    <name type="scientific">Helicobacter enhydrae</name>
    <dbReference type="NCBI Taxonomy" id="222136"/>
    <lineage>
        <taxon>Bacteria</taxon>
        <taxon>Pseudomonadati</taxon>
        <taxon>Campylobacterota</taxon>
        <taxon>Epsilonproteobacteria</taxon>
        <taxon>Campylobacterales</taxon>
        <taxon>Helicobacteraceae</taxon>
        <taxon>Helicobacter</taxon>
    </lineage>
</organism>
<reference evidence="5" key="1">
    <citation type="submission" date="2016-07" db="EMBL/GenBank/DDBJ databases">
        <authorList>
            <person name="Florea S."/>
            <person name="Webb J.S."/>
            <person name="Jaromczyk J."/>
            <person name="Schardl C.L."/>
        </authorList>
    </citation>
    <scope>NUCLEOTIDE SEQUENCE [LARGE SCALE GENOMIC DNA]</scope>
    <source>
        <strain evidence="5">MIT 01-6242</strain>
    </source>
</reference>
<dbReference type="OrthoDB" id="5354196at2"/>
<dbReference type="RefSeq" id="WP_066338961.1">
    <property type="nucleotide sequence ID" value="NZ_CP016503.1"/>
</dbReference>
<evidence type="ECO:0000313" key="4">
    <source>
        <dbReference type="EMBL" id="ANV97639.1"/>
    </source>
</evidence>
<evidence type="ECO:0000259" key="3">
    <source>
        <dbReference type="Pfam" id="PF05175"/>
    </source>
</evidence>
<dbReference type="GO" id="GO:0008757">
    <property type="term" value="F:S-adenosylmethionine-dependent methyltransferase activity"/>
    <property type="evidence" value="ECO:0007669"/>
    <property type="project" value="UniProtKB-ARBA"/>
</dbReference>